<protein>
    <submittedName>
        <fullName evidence="1">Uncharacterized protein</fullName>
    </submittedName>
</protein>
<dbReference type="Proteomes" id="UP000785679">
    <property type="component" value="Unassembled WGS sequence"/>
</dbReference>
<dbReference type="AlphaFoldDB" id="A0A8J8NBQ7"/>
<name>A0A8J8NBQ7_HALGN</name>
<keyword evidence="2" id="KW-1185">Reference proteome</keyword>
<sequence>MPRSKHAIAWVNAQRNMCLEELYSLVPSTNRGLINETAVRLAASATAIQTDIASLSIADRKQAILMAKQFVNHLGISTNAVIPSLSDIELNESIEIGHRLLQITSHRGEPIRYYASIPGAGLIDNCIADGLSDSSVVEIKSGLRPFRSEDIRQGLVYAALIQLCRSGSNAKTLCLINPRQGCISEVSFDQVVMRAGGLGWLEFMQRFEIYVTNPTSFLPQGPIILLQQMKSICISSILHAPQINGIQKETRMQNTQFADKRTFDAKVDVTTIYF</sequence>
<proteinExistence type="predicted"/>
<reference evidence="1" key="1">
    <citation type="submission" date="2019-06" db="EMBL/GenBank/DDBJ databases">
        <authorList>
            <person name="Zheng W."/>
        </authorList>
    </citation>
    <scope>NUCLEOTIDE SEQUENCE</scope>
    <source>
        <strain evidence="1">QDHG01</strain>
    </source>
</reference>
<evidence type="ECO:0000313" key="2">
    <source>
        <dbReference type="Proteomes" id="UP000785679"/>
    </source>
</evidence>
<comment type="caution">
    <text evidence="1">The sequence shown here is derived from an EMBL/GenBank/DDBJ whole genome shotgun (WGS) entry which is preliminary data.</text>
</comment>
<evidence type="ECO:0000313" key="1">
    <source>
        <dbReference type="EMBL" id="TNV71530.1"/>
    </source>
</evidence>
<dbReference type="EMBL" id="RRYP01029760">
    <property type="protein sequence ID" value="TNV71530.1"/>
    <property type="molecule type" value="Genomic_DNA"/>
</dbReference>
<gene>
    <name evidence="1" type="ORF">FGO68_gene14390</name>
</gene>
<organism evidence="1 2">
    <name type="scientific">Halteria grandinella</name>
    <dbReference type="NCBI Taxonomy" id="5974"/>
    <lineage>
        <taxon>Eukaryota</taxon>
        <taxon>Sar</taxon>
        <taxon>Alveolata</taxon>
        <taxon>Ciliophora</taxon>
        <taxon>Intramacronucleata</taxon>
        <taxon>Spirotrichea</taxon>
        <taxon>Stichotrichia</taxon>
        <taxon>Sporadotrichida</taxon>
        <taxon>Halteriidae</taxon>
        <taxon>Halteria</taxon>
    </lineage>
</organism>
<accession>A0A8J8NBQ7</accession>